<evidence type="ECO:0000256" key="6">
    <source>
        <dbReference type="ARBA" id="ARBA00023077"/>
    </source>
</evidence>
<evidence type="ECO:0000256" key="2">
    <source>
        <dbReference type="ARBA" id="ARBA00009810"/>
    </source>
</evidence>
<evidence type="ECO:0000256" key="7">
    <source>
        <dbReference type="ARBA" id="ARBA00023136"/>
    </source>
</evidence>
<reference evidence="14 15" key="1">
    <citation type="submission" date="2024-04" db="EMBL/GenBank/DDBJ databases">
        <title>Novel species of the genus Ideonella isolated from streams.</title>
        <authorList>
            <person name="Lu H."/>
        </authorList>
    </citation>
    <scope>NUCLEOTIDE SEQUENCE [LARGE SCALE GENOMIC DNA]</scope>
    <source>
        <strain evidence="14 15">DXS22W</strain>
    </source>
</reference>
<dbReference type="PANTHER" id="PTHR47234">
    <property type="match status" value="1"/>
</dbReference>
<keyword evidence="6 11" id="KW-0798">TonB box</keyword>
<evidence type="ECO:0000256" key="3">
    <source>
        <dbReference type="ARBA" id="ARBA00022448"/>
    </source>
</evidence>
<organism evidence="14 15">
    <name type="scientific">Pseudaquabacterium inlustre</name>
    <dbReference type="NCBI Taxonomy" id="2984192"/>
    <lineage>
        <taxon>Bacteria</taxon>
        <taxon>Pseudomonadati</taxon>
        <taxon>Pseudomonadota</taxon>
        <taxon>Betaproteobacteria</taxon>
        <taxon>Burkholderiales</taxon>
        <taxon>Sphaerotilaceae</taxon>
        <taxon>Pseudaquabacterium</taxon>
    </lineage>
</organism>
<evidence type="ECO:0000313" key="14">
    <source>
        <dbReference type="EMBL" id="MEK8050672.1"/>
    </source>
</evidence>
<dbReference type="Pfam" id="PF00593">
    <property type="entry name" value="TonB_dep_Rec_b-barrel"/>
    <property type="match status" value="1"/>
</dbReference>
<dbReference type="PROSITE" id="PS52016">
    <property type="entry name" value="TONB_DEPENDENT_REC_3"/>
    <property type="match status" value="1"/>
</dbReference>
<keyword evidence="15" id="KW-1185">Reference proteome</keyword>
<keyword evidence="3 10" id="KW-0813">Transport</keyword>
<dbReference type="Gene3D" id="2.40.170.20">
    <property type="entry name" value="TonB-dependent receptor, beta-barrel domain"/>
    <property type="match status" value="1"/>
</dbReference>
<evidence type="ECO:0000259" key="12">
    <source>
        <dbReference type="Pfam" id="PF00593"/>
    </source>
</evidence>
<gene>
    <name evidence="14" type="ORF">AACH10_10510</name>
</gene>
<keyword evidence="7 10" id="KW-0472">Membrane</keyword>
<accession>A0ABU9CJC6</accession>
<comment type="similarity">
    <text evidence="2 10 11">Belongs to the TonB-dependent receptor family.</text>
</comment>
<evidence type="ECO:0000256" key="11">
    <source>
        <dbReference type="RuleBase" id="RU003357"/>
    </source>
</evidence>
<dbReference type="Pfam" id="PF07715">
    <property type="entry name" value="Plug"/>
    <property type="match status" value="1"/>
</dbReference>
<dbReference type="EMBL" id="JBBUTH010000004">
    <property type="protein sequence ID" value="MEK8050672.1"/>
    <property type="molecule type" value="Genomic_DNA"/>
</dbReference>
<evidence type="ECO:0000256" key="5">
    <source>
        <dbReference type="ARBA" id="ARBA00022692"/>
    </source>
</evidence>
<evidence type="ECO:0000256" key="8">
    <source>
        <dbReference type="ARBA" id="ARBA00023170"/>
    </source>
</evidence>
<feature type="domain" description="TonB-dependent receptor plug" evidence="13">
    <location>
        <begin position="42"/>
        <end position="159"/>
    </location>
</feature>
<evidence type="ECO:0000259" key="13">
    <source>
        <dbReference type="Pfam" id="PF07715"/>
    </source>
</evidence>
<dbReference type="PANTHER" id="PTHR47234:SF1">
    <property type="entry name" value="TONB-DEPENDENT RECEPTOR"/>
    <property type="match status" value="1"/>
</dbReference>
<dbReference type="InterPro" id="IPR012910">
    <property type="entry name" value="Plug_dom"/>
</dbReference>
<dbReference type="Gene3D" id="2.170.130.10">
    <property type="entry name" value="TonB-dependent receptor, plug domain"/>
    <property type="match status" value="1"/>
</dbReference>
<sequence length="970" mass="103442">MAVLACLAAPQAFAQTPAPKADQPVEEVVISGSRIKKDTFTSTSPLQILRNDDAALAGFTSTAELLQGTAVTGGQGQINNAYGGFVTDGGPGANTVGLRGFGPTRSLVLLNGRRIAPSGTRGAVGAADLNVLPDAIVDRIEVLKDGASSIYGSDAIAGVINIITKKNVDGLTASMKFSAPSDGGGEEGRFSLVGGFVRDRMHVSGSYEYYERQPLTLGDRDWTQCNTDYRRTSSGGVVGEWGSFDFVDPATGKPKCYPISGTGSNGVTINTIGTTSRTGVGAAGSVGTSFNRWRPNAAITTGLVGFEGVGGGSNNLNVRDTFDPRMLNRSLISPTKNHNFYMQGGLDLAALGDAELYWELMFARRESSQTSYRQLSLDYMRGSPLIPSTLAFSNFLPPQPITNGANVGVRAFIGFGNDQSSQEADYGRAVAGLRGALGKTGWDYDVAVMHSKASAKYTFESFLTNRLAQSLNVVASGSGYSCVDTSGGCVAAPALTTDVIGGKLPSDWVNYVFRPVTGTTKYKEDTVSASLTGKLLDLPYGKMKGAFGFEYRKYSLDDTPPIDSQTGNLYNLTSATPTRGSDSVFDTFAELDIPLINNQPGFHELTANVSGRWSDYRSYGRGSTYKIGAAWSPVKALTLRGTTSTSYRAPALYEQFLGPTSGFLSQQNDPCNNWDAAANVGTIRAANCAAEGLPAGYSATNSITVLNSGGANAGLKAETSENATFGIVFQPALGTGWGDLSMAVDYFDIKVDNGVARAGATSILTRCYDDPQFRSGGGFCRLVNSRVAGTNALTVNDSYVNLSTDRVRGFDYTARYTNNVGIGKLRVNLSVTEYRMQANKLFADDPIDDVNGTIGNPKFSGNLDVRYDFNGWRLYYGLDWVGKMNSYEYLGQNPDTSTYKLDTPNYFTHNISVGYKANTWDVTVGVRNAGDKKPPMISAQAGYNRVGNAPLYSGYDFVGRSVFLNASKSF</sequence>
<name>A0ABU9CJC6_9BURK</name>
<comment type="subcellular location">
    <subcellularLocation>
        <location evidence="1 10">Cell outer membrane</location>
        <topology evidence="1 10">Multi-pass membrane protein</topology>
    </subcellularLocation>
</comment>
<feature type="domain" description="TonB-dependent receptor-like beta-barrel" evidence="12">
    <location>
        <begin position="415"/>
        <end position="928"/>
    </location>
</feature>
<evidence type="ECO:0000256" key="1">
    <source>
        <dbReference type="ARBA" id="ARBA00004571"/>
    </source>
</evidence>
<protein>
    <submittedName>
        <fullName evidence="14">TonB-dependent receptor</fullName>
    </submittedName>
</protein>
<proteinExistence type="inferred from homology"/>
<keyword evidence="8 14" id="KW-0675">Receptor</keyword>
<keyword evidence="9 10" id="KW-0998">Cell outer membrane</keyword>
<evidence type="ECO:0000256" key="10">
    <source>
        <dbReference type="PROSITE-ProRule" id="PRU01360"/>
    </source>
</evidence>
<dbReference type="RefSeq" id="WP_341410343.1">
    <property type="nucleotide sequence ID" value="NZ_JBBUTH010000004.1"/>
</dbReference>
<keyword evidence="5 10" id="KW-0812">Transmembrane</keyword>
<comment type="caution">
    <text evidence="14">The sequence shown here is derived from an EMBL/GenBank/DDBJ whole genome shotgun (WGS) entry which is preliminary data.</text>
</comment>
<evidence type="ECO:0000313" key="15">
    <source>
        <dbReference type="Proteomes" id="UP001365405"/>
    </source>
</evidence>
<keyword evidence="4 10" id="KW-1134">Transmembrane beta strand</keyword>
<dbReference type="InterPro" id="IPR000531">
    <property type="entry name" value="Beta-barrel_TonB"/>
</dbReference>
<dbReference type="InterPro" id="IPR036942">
    <property type="entry name" value="Beta-barrel_TonB_sf"/>
</dbReference>
<evidence type="ECO:0000256" key="4">
    <source>
        <dbReference type="ARBA" id="ARBA00022452"/>
    </source>
</evidence>
<dbReference type="InterPro" id="IPR037066">
    <property type="entry name" value="Plug_dom_sf"/>
</dbReference>
<evidence type="ECO:0000256" key="9">
    <source>
        <dbReference type="ARBA" id="ARBA00023237"/>
    </source>
</evidence>
<dbReference type="Proteomes" id="UP001365405">
    <property type="component" value="Unassembled WGS sequence"/>
</dbReference>
<dbReference type="SUPFAM" id="SSF56935">
    <property type="entry name" value="Porins"/>
    <property type="match status" value="2"/>
</dbReference>
<dbReference type="InterPro" id="IPR039426">
    <property type="entry name" value="TonB-dep_rcpt-like"/>
</dbReference>